<dbReference type="AlphaFoldDB" id="A0A0R1RUK5"/>
<name>A0A0R1RUK5_9LACO</name>
<organism evidence="1 2">
    <name type="scientific">Paucilactobacillus oligofermentans DSM 15707 = LMG 22743</name>
    <dbReference type="NCBI Taxonomy" id="1423778"/>
    <lineage>
        <taxon>Bacteria</taxon>
        <taxon>Bacillati</taxon>
        <taxon>Bacillota</taxon>
        <taxon>Bacilli</taxon>
        <taxon>Lactobacillales</taxon>
        <taxon>Lactobacillaceae</taxon>
        <taxon>Paucilactobacillus</taxon>
    </lineage>
</organism>
<dbReference type="SUPFAM" id="SSF52777">
    <property type="entry name" value="CoA-dependent acyltransferases"/>
    <property type="match status" value="1"/>
</dbReference>
<accession>A0A0R1RUK5</accession>
<proteinExistence type="predicted"/>
<dbReference type="Gene3D" id="3.30.559.10">
    <property type="entry name" value="Chloramphenicol acetyltransferase-like domain"/>
    <property type="match status" value="1"/>
</dbReference>
<sequence>MMEVYDGEALNILHTIGLDTLYPVIRIELEFSQSLSKSRFEHALKGVCKVVPEILYRYNMQTNQWFKITDKVFDLVIEDVRNVDEHAKEWDLMKNPQLRVYWNETTTGTRLIFYVSHILTDGAGSKQLLYLIAKAYTDGENSIQNIRNNQSTEWLEKLVEKHQNTNDKKDNNLDELMSLPQIKSDTPTGLKVGSATLTKLQTEQLIQATHLAKVTVK</sequence>
<protein>
    <submittedName>
        <fullName evidence="1">NRPS condensation (Elongation) domain-containing protein</fullName>
    </submittedName>
</protein>
<gene>
    <name evidence="1" type="ORF">FC70_GL000363</name>
</gene>
<dbReference type="InterPro" id="IPR023213">
    <property type="entry name" value="CAT-like_dom_sf"/>
</dbReference>
<evidence type="ECO:0000313" key="1">
    <source>
        <dbReference type="EMBL" id="KRL57890.1"/>
    </source>
</evidence>
<comment type="caution">
    <text evidence="1">The sequence shown here is derived from an EMBL/GenBank/DDBJ whole genome shotgun (WGS) entry which is preliminary data.</text>
</comment>
<reference evidence="1 2" key="1">
    <citation type="journal article" date="2015" name="Genome Announc.">
        <title>Expanding the biotechnology potential of lactobacilli through comparative genomics of 213 strains and associated genera.</title>
        <authorList>
            <person name="Sun Z."/>
            <person name="Harris H.M."/>
            <person name="McCann A."/>
            <person name="Guo C."/>
            <person name="Argimon S."/>
            <person name="Zhang W."/>
            <person name="Yang X."/>
            <person name="Jeffery I.B."/>
            <person name="Cooney J.C."/>
            <person name="Kagawa T.F."/>
            <person name="Liu W."/>
            <person name="Song Y."/>
            <person name="Salvetti E."/>
            <person name="Wrobel A."/>
            <person name="Rasinkangas P."/>
            <person name="Parkhill J."/>
            <person name="Rea M.C."/>
            <person name="O'Sullivan O."/>
            <person name="Ritari J."/>
            <person name="Douillard F.P."/>
            <person name="Paul Ross R."/>
            <person name="Yang R."/>
            <person name="Briner A.E."/>
            <person name="Felis G.E."/>
            <person name="de Vos W.M."/>
            <person name="Barrangou R."/>
            <person name="Klaenhammer T.R."/>
            <person name="Caufield P.W."/>
            <person name="Cui Y."/>
            <person name="Zhang H."/>
            <person name="O'Toole P.W."/>
        </authorList>
    </citation>
    <scope>NUCLEOTIDE SEQUENCE [LARGE SCALE GENOMIC DNA]</scope>
    <source>
        <strain evidence="1 2">DSM 15707</strain>
    </source>
</reference>
<dbReference type="PATRIC" id="fig|1423778.4.peg.382"/>
<keyword evidence="2" id="KW-1185">Reference proteome</keyword>
<dbReference type="STRING" id="1423778.FC70_GL000363"/>
<evidence type="ECO:0000313" key="2">
    <source>
        <dbReference type="Proteomes" id="UP000051697"/>
    </source>
</evidence>
<dbReference type="OrthoDB" id="7321121at2"/>
<dbReference type="Proteomes" id="UP000051697">
    <property type="component" value="Unassembled WGS sequence"/>
</dbReference>
<dbReference type="RefSeq" id="WP_057889314.1">
    <property type="nucleotide sequence ID" value="NZ_AZFE01000003.1"/>
</dbReference>
<dbReference type="EMBL" id="AZFE01000003">
    <property type="protein sequence ID" value="KRL57890.1"/>
    <property type="molecule type" value="Genomic_DNA"/>
</dbReference>